<evidence type="ECO:0000256" key="7">
    <source>
        <dbReference type="ARBA" id="ARBA00022946"/>
    </source>
</evidence>
<dbReference type="PROSITE" id="PS00893">
    <property type="entry name" value="NUDIX_BOX"/>
    <property type="match status" value="1"/>
</dbReference>
<dbReference type="GO" id="GO:0005739">
    <property type="term" value="C:mitochondrion"/>
    <property type="evidence" value="ECO:0007669"/>
    <property type="project" value="UniProtKB-SubCell"/>
</dbReference>
<evidence type="ECO:0000313" key="10">
    <source>
        <dbReference type="EMBL" id="KAK1311421.1"/>
    </source>
</evidence>
<evidence type="ECO:0000256" key="5">
    <source>
        <dbReference type="ARBA" id="ARBA00022801"/>
    </source>
</evidence>
<dbReference type="GO" id="GO:0046872">
    <property type="term" value="F:metal ion binding"/>
    <property type="evidence" value="ECO:0007669"/>
    <property type="project" value="UniProtKB-KW"/>
</dbReference>
<evidence type="ECO:0000256" key="2">
    <source>
        <dbReference type="ARBA" id="ARBA00004173"/>
    </source>
</evidence>
<protein>
    <recommendedName>
        <fullName evidence="9">Nudix hydrolase domain-containing protein</fullName>
    </recommendedName>
</protein>
<dbReference type="GO" id="GO:0016462">
    <property type="term" value="F:pyrophosphatase activity"/>
    <property type="evidence" value="ECO:0007669"/>
    <property type="project" value="InterPro"/>
</dbReference>
<dbReference type="PROSITE" id="PS51462">
    <property type="entry name" value="NUDIX"/>
    <property type="match status" value="1"/>
</dbReference>
<reference evidence="10" key="1">
    <citation type="journal article" date="2023" name="Nat. Commun.">
        <title>Diploid and tetraploid genomes of Acorus and the evolution of monocots.</title>
        <authorList>
            <person name="Ma L."/>
            <person name="Liu K.W."/>
            <person name="Li Z."/>
            <person name="Hsiao Y.Y."/>
            <person name="Qi Y."/>
            <person name="Fu T."/>
            <person name="Tang G.D."/>
            <person name="Zhang D."/>
            <person name="Sun W.H."/>
            <person name="Liu D.K."/>
            <person name="Li Y."/>
            <person name="Chen G.Z."/>
            <person name="Liu X.D."/>
            <person name="Liao X.Y."/>
            <person name="Jiang Y.T."/>
            <person name="Yu X."/>
            <person name="Hao Y."/>
            <person name="Huang J."/>
            <person name="Zhao X.W."/>
            <person name="Ke S."/>
            <person name="Chen Y.Y."/>
            <person name="Wu W.L."/>
            <person name="Hsu J.L."/>
            <person name="Lin Y.F."/>
            <person name="Huang M.D."/>
            <person name="Li C.Y."/>
            <person name="Huang L."/>
            <person name="Wang Z.W."/>
            <person name="Zhao X."/>
            <person name="Zhong W.Y."/>
            <person name="Peng D.H."/>
            <person name="Ahmad S."/>
            <person name="Lan S."/>
            <person name="Zhang J.S."/>
            <person name="Tsai W.C."/>
            <person name="Van de Peer Y."/>
            <person name="Liu Z.J."/>
        </authorList>
    </citation>
    <scope>NUCLEOTIDE SEQUENCE</scope>
    <source>
        <strain evidence="10">CP</strain>
    </source>
</reference>
<dbReference type="InterPro" id="IPR020084">
    <property type="entry name" value="NUDIX_hydrolase_CS"/>
</dbReference>
<keyword evidence="5" id="KW-0378">Hydrolase</keyword>
<comment type="caution">
    <text evidence="10">The sequence shown here is derived from an EMBL/GenBank/DDBJ whole genome shotgun (WGS) entry which is preliminary data.</text>
</comment>
<evidence type="ECO:0000256" key="1">
    <source>
        <dbReference type="ARBA" id="ARBA00001946"/>
    </source>
</evidence>
<sequence>MVGGGNDGAFSSRLLMGGVSSSLALSIKVSEAKKGAVFRVFDLGVPRMQDLLSFLGSKHGFGITKVIGSPQNGRILGGVMSSSPVLEARIGRQRQRYSGKHRLVAGCIPYKLKESGEDCSMDLESRLEVLMISSPNRHDLVFPKGGWENDETECEAARREAMEEAGVIGEIDEKRQLGEWEFRSKSSQNSCSLEGACKGVMYAMKVTTELDSWPEQATHDRKWLSVRKALELCRYDWMRDALNKFVRALLEEEEKGMKRKAVALPNISEKSEHSILPTNCFMKPTEAKCIDNTISSLC</sequence>
<keyword evidence="7" id="KW-0809">Transit peptide</keyword>
<dbReference type="SUPFAM" id="SSF55811">
    <property type="entry name" value="Nudix"/>
    <property type="match status" value="1"/>
</dbReference>
<name>A0AAV9ECQ6_ACOCL</name>
<evidence type="ECO:0000256" key="8">
    <source>
        <dbReference type="ARBA" id="ARBA00023128"/>
    </source>
</evidence>
<proteinExistence type="inferred from homology"/>
<evidence type="ECO:0000313" key="11">
    <source>
        <dbReference type="Proteomes" id="UP001180020"/>
    </source>
</evidence>
<feature type="domain" description="Nudix hydrolase" evidence="9">
    <location>
        <begin position="100"/>
        <end position="246"/>
    </location>
</feature>
<dbReference type="Gene3D" id="3.90.79.10">
    <property type="entry name" value="Nucleoside Triphosphate Pyrophosphohydrolase"/>
    <property type="match status" value="1"/>
</dbReference>
<dbReference type="FunFam" id="3.90.79.10:FF:000030">
    <property type="entry name" value="Nudix hydrolase 13 mitochondrial"/>
    <property type="match status" value="1"/>
</dbReference>
<comment type="cofactor">
    <cofactor evidence="1">
        <name>Mg(2+)</name>
        <dbReference type="ChEBI" id="CHEBI:18420"/>
    </cofactor>
</comment>
<gene>
    <name evidence="10" type="ORF">QJS10_CPA08g00365</name>
</gene>
<dbReference type="InterPro" id="IPR015797">
    <property type="entry name" value="NUDIX_hydrolase-like_dom_sf"/>
</dbReference>
<dbReference type="CDD" id="cd04666">
    <property type="entry name" value="NUDIX_DIPP2_like_Nudt4"/>
    <property type="match status" value="1"/>
</dbReference>
<evidence type="ECO:0000259" key="9">
    <source>
        <dbReference type="PROSITE" id="PS51462"/>
    </source>
</evidence>
<dbReference type="AlphaFoldDB" id="A0AAV9ECQ6"/>
<keyword evidence="4" id="KW-0479">Metal-binding</keyword>
<dbReference type="PANTHER" id="PTHR12629">
    <property type="entry name" value="DIPHOSPHOINOSITOL POLYPHOSPHATE PHOSPHOHYDROLASE"/>
    <property type="match status" value="1"/>
</dbReference>
<evidence type="ECO:0000256" key="6">
    <source>
        <dbReference type="ARBA" id="ARBA00022842"/>
    </source>
</evidence>
<keyword evidence="11" id="KW-1185">Reference proteome</keyword>
<dbReference type="EMBL" id="JAUJYO010000008">
    <property type="protein sequence ID" value="KAK1311421.1"/>
    <property type="molecule type" value="Genomic_DNA"/>
</dbReference>
<dbReference type="GO" id="GO:0005634">
    <property type="term" value="C:nucleus"/>
    <property type="evidence" value="ECO:0007669"/>
    <property type="project" value="TreeGrafter"/>
</dbReference>
<dbReference type="Pfam" id="PF00293">
    <property type="entry name" value="NUDIX"/>
    <property type="match status" value="1"/>
</dbReference>
<comment type="similarity">
    <text evidence="3">Belongs to the Nudix hydrolase family.</text>
</comment>
<dbReference type="PANTHER" id="PTHR12629:SF71">
    <property type="entry name" value="HYDROLASE 13, MITOCHONDRIAL, PUTATIVE, EXPRESSED-RELATED"/>
    <property type="match status" value="1"/>
</dbReference>
<organism evidence="10 11">
    <name type="scientific">Acorus calamus</name>
    <name type="common">Sweet flag</name>
    <dbReference type="NCBI Taxonomy" id="4465"/>
    <lineage>
        <taxon>Eukaryota</taxon>
        <taxon>Viridiplantae</taxon>
        <taxon>Streptophyta</taxon>
        <taxon>Embryophyta</taxon>
        <taxon>Tracheophyta</taxon>
        <taxon>Spermatophyta</taxon>
        <taxon>Magnoliopsida</taxon>
        <taxon>Liliopsida</taxon>
        <taxon>Acoraceae</taxon>
        <taxon>Acorus</taxon>
    </lineage>
</organism>
<keyword evidence="8" id="KW-0496">Mitochondrion</keyword>
<keyword evidence="6" id="KW-0460">Magnesium</keyword>
<accession>A0AAV9ECQ6</accession>
<evidence type="ECO:0000256" key="3">
    <source>
        <dbReference type="ARBA" id="ARBA00005582"/>
    </source>
</evidence>
<dbReference type="InterPro" id="IPR047198">
    <property type="entry name" value="DDP-like_NUDIX"/>
</dbReference>
<evidence type="ECO:0000256" key="4">
    <source>
        <dbReference type="ARBA" id="ARBA00022723"/>
    </source>
</evidence>
<dbReference type="InterPro" id="IPR000086">
    <property type="entry name" value="NUDIX_hydrolase_dom"/>
</dbReference>
<comment type="subcellular location">
    <subcellularLocation>
        <location evidence="2">Mitochondrion</location>
    </subcellularLocation>
</comment>
<dbReference type="Proteomes" id="UP001180020">
    <property type="component" value="Unassembled WGS sequence"/>
</dbReference>
<reference evidence="10" key="2">
    <citation type="submission" date="2023-06" db="EMBL/GenBank/DDBJ databases">
        <authorList>
            <person name="Ma L."/>
            <person name="Liu K.-W."/>
            <person name="Li Z."/>
            <person name="Hsiao Y.-Y."/>
            <person name="Qi Y."/>
            <person name="Fu T."/>
            <person name="Tang G."/>
            <person name="Zhang D."/>
            <person name="Sun W.-H."/>
            <person name="Liu D.-K."/>
            <person name="Li Y."/>
            <person name="Chen G.-Z."/>
            <person name="Liu X.-D."/>
            <person name="Liao X.-Y."/>
            <person name="Jiang Y.-T."/>
            <person name="Yu X."/>
            <person name="Hao Y."/>
            <person name="Huang J."/>
            <person name="Zhao X.-W."/>
            <person name="Ke S."/>
            <person name="Chen Y.-Y."/>
            <person name="Wu W.-L."/>
            <person name="Hsu J.-L."/>
            <person name="Lin Y.-F."/>
            <person name="Huang M.-D."/>
            <person name="Li C.-Y."/>
            <person name="Huang L."/>
            <person name="Wang Z.-W."/>
            <person name="Zhao X."/>
            <person name="Zhong W.-Y."/>
            <person name="Peng D.-H."/>
            <person name="Ahmad S."/>
            <person name="Lan S."/>
            <person name="Zhang J.-S."/>
            <person name="Tsai W.-C."/>
            <person name="Van De Peer Y."/>
            <person name="Liu Z.-J."/>
        </authorList>
    </citation>
    <scope>NUCLEOTIDE SEQUENCE</scope>
    <source>
        <strain evidence="10">CP</strain>
        <tissue evidence="10">Leaves</tissue>
    </source>
</reference>